<dbReference type="SUPFAM" id="SSF50692">
    <property type="entry name" value="ADC-like"/>
    <property type="match status" value="1"/>
</dbReference>
<evidence type="ECO:0000256" key="1">
    <source>
        <dbReference type="ARBA" id="ARBA00022485"/>
    </source>
</evidence>
<dbReference type="CDD" id="cd02754">
    <property type="entry name" value="MopB_Nitrate-R-NapA-like"/>
    <property type="match status" value="1"/>
</dbReference>
<protein>
    <submittedName>
        <fullName evidence="7">Molybdopterin oxidoreductase family protein</fullName>
    </submittedName>
</protein>
<dbReference type="PROSITE" id="PS51669">
    <property type="entry name" value="4FE4S_MOW_BIS_MGD"/>
    <property type="match status" value="1"/>
</dbReference>
<evidence type="ECO:0000313" key="8">
    <source>
        <dbReference type="Proteomes" id="UP001596074"/>
    </source>
</evidence>
<keyword evidence="2" id="KW-0479">Metal-binding</keyword>
<evidence type="ECO:0000256" key="4">
    <source>
        <dbReference type="ARBA" id="ARBA00023014"/>
    </source>
</evidence>
<evidence type="ECO:0000256" key="5">
    <source>
        <dbReference type="SAM" id="MobiDB-lite"/>
    </source>
</evidence>
<name>A0ABW0ZVX5_9ACTN</name>
<dbReference type="InterPro" id="IPR006963">
    <property type="entry name" value="Mopterin_OxRdtase_4Fe-4S_dom"/>
</dbReference>
<keyword evidence="3" id="KW-0408">Iron</keyword>
<dbReference type="InterPro" id="IPR006657">
    <property type="entry name" value="MoPterin_dinucl-bd_dom"/>
</dbReference>
<dbReference type="SUPFAM" id="SSF53706">
    <property type="entry name" value="Formate dehydrogenase/DMSO reductase, domains 1-3"/>
    <property type="match status" value="1"/>
</dbReference>
<dbReference type="InterPro" id="IPR050123">
    <property type="entry name" value="Prok_molybdopt-oxidoreductase"/>
</dbReference>
<dbReference type="Proteomes" id="UP001596074">
    <property type="component" value="Unassembled WGS sequence"/>
</dbReference>
<dbReference type="Gene3D" id="3.40.228.10">
    <property type="entry name" value="Dimethylsulfoxide Reductase, domain 2"/>
    <property type="match status" value="1"/>
</dbReference>
<dbReference type="Pfam" id="PF01568">
    <property type="entry name" value="Molydop_binding"/>
    <property type="match status" value="1"/>
</dbReference>
<sequence>MRPPARPPSTAGRTKDIWGERTPFAPGTDWPERADAHLTREPERWVTSACVLCSNGCGLDIGVAEGRIVGVRGRTGDRVNHGRLGPKGLYGWQAGNSPDRLTRPLVRRDGALVETGWDEAMDLVVAGAQRVLEEHGPLAMGFYTSGQLFLEDYYLQAVIARAGIGTPHLDGNTRLCTSTAEWALIESFGSDGNPGSYTDVDHADTLFLAGHNVAETQTVLWARMLDRLHGPDRPRLVVADPRRTPAAELADVHLPVRPGTNVMLLNALLHEIIRTDRVDRAWVEAHTVGFDELAAVVKGYPPERAAGVCGVPADGIRAAAELLGAAERLVSTVLQGVYQSHQATAAAVQVNNLHLLRGMIGRPGRTVFQMNGQPTAQNTRETGANGLFPAFLNWQNDEHVERLARHWHVDPMRIPHWAPPTHAMKMLRYIEQGSLRWLWITGTNPAVSWPELGRVRSVLEKEGLFLVVSDAFRTETTDLADVVLPAALWGEKAGTFTNADRTVHYSGKAVDPPGEARADFEALLAFARAMGLLDDEGEPLPRWSTPEEAFDDFRALTRGALCDYSGLSHELLRRDGGVQWPRPEHADASTERLYGDGRFRTGASECQSYGHDLLTGALNEADEYAAHDPAGRAIIKAAEYLPPHDVLDDEHPLRLTTGRTVHHWHTRTKTARAPELQAAAPDMWIEMFPDDAAARDIADGDMVQVVSRHGLVQATVRLDGTRRGVVFAPFHYGYFDVDDASGEGDAEGTRAANEATPTDWDPVSKQPVYKVTAVEVVPLGGDEERR</sequence>
<evidence type="ECO:0000256" key="3">
    <source>
        <dbReference type="ARBA" id="ARBA00023004"/>
    </source>
</evidence>
<dbReference type="InterPro" id="IPR009010">
    <property type="entry name" value="Asp_de-COase-like_dom_sf"/>
</dbReference>
<feature type="domain" description="4Fe-4S Mo/W bis-MGD-type" evidence="6">
    <location>
        <begin position="43"/>
        <end position="99"/>
    </location>
</feature>
<evidence type="ECO:0000256" key="2">
    <source>
        <dbReference type="ARBA" id="ARBA00022723"/>
    </source>
</evidence>
<dbReference type="RefSeq" id="WP_378281799.1">
    <property type="nucleotide sequence ID" value="NZ_JBHSON010000012.1"/>
</dbReference>
<keyword evidence="8" id="KW-1185">Reference proteome</keyword>
<dbReference type="Pfam" id="PF00384">
    <property type="entry name" value="Molybdopterin"/>
    <property type="match status" value="1"/>
</dbReference>
<organism evidence="7 8">
    <name type="scientific">Actinomadura rugatobispora</name>
    <dbReference type="NCBI Taxonomy" id="1994"/>
    <lineage>
        <taxon>Bacteria</taxon>
        <taxon>Bacillati</taxon>
        <taxon>Actinomycetota</taxon>
        <taxon>Actinomycetes</taxon>
        <taxon>Streptosporangiales</taxon>
        <taxon>Thermomonosporaceae</taxon>
        <taxon>Actinomadura</taxon>
    </lineage>
</organism>
<keyword evidence="4" id="KW-0411">Iron-sulfur</keyword>
<dbReference type="Pfam" id="PF04879">
    <property type="entry name" value="Molybdop_Fe4S4"/>
    <property type="match status" value="1"/>
</dbReference>
<dbReference type="SMART" id="SM00926">
    <property type="entry name" value="Molybdop_Fe4S4"/>
    <property type="match status" value="1"/>
</dbReference>
<dbReference type="PANTHER" id="PTHR43105">
    <property type="entry name" value="RESPIRATORY NITRATE REDUCTASE"/>
    <property type="match status" value="1"/>
</dbReference>
<dbReference type="Gene3D" id="2.20.25.90">
    <property type="entry name" value="ADC-like domains"/>
    <property type="match status" value="1"/>
</dbReference>
<comment type="caution">
    <text evidence="7">The sequence shown here is derived from an EMBL/GenBank/DDBJ whole genome shotgun (WGS) entry which is preliminary data.</text>
</comment>
<feature type="region of interest" description="Disordered" evidence="5">
    <location>
        <begin position="743"/>
        <end position="764"/>
    </location>
</feature>
<feature type="region of interest" description="Disordered" evidence="5">
    <location>
        <begin position="1"/>
        <end position="31"/>
    </location>
</feature>
<gene>
    <name evidence="7" type="ORF">ACFPZN_11230</name>
</gene>
<dbReference type="PANTHER" id="PTHR43105:SF10">
    <property type="entry name" value="NADH-QUINONE OXIDOREDUCTASE SUBUNIT G"/>
    <property type="match status" value="1"/>
</dbReference>
<proteinExistence type="predicted"/>
<dbReference type="EMBL" id="JBHSON010000012">
    <property type="protein sequence ID" value="MFC5746181.1"/>
    <property type="molecule type" value="Genomic_DNA"/>
</dbReference>
<dbReference type="InterPro" id="IPR006656">
    <property type="entry name" value="Mopterin_OxRdtase"/>
</dbReference>
<evidence type="ECO:0000313" key="7">
    <source>
        <dbReference type="EMBL" id="MFC5746181.1"/>
    </source>
</evidence>
<dbReference type="Gene3D" id="3.40.50.740">
    <property type="match status" value="1"/>
</dbReference>
<keyword evidence="1" id="KW-0004">4Fe-4S</keyword>
<reference evidence="8" key="1">
    <citation type="journal article" date="2019" name="Int. J. Syst. Evol. Microbiol.">
        <title>The Global Catalogue of Microorganisms (GCM) 10K type strain sequencing project: providing services to taxonomists for standard genome sequencing and annotation.</title>
        <authorList>
            <consortium name="The Broad Institute Genomics Platform"/>
            <consortium name="The Broad Institute Genome Sequencing Center for Infectious Disease"/>
            <person name="Wu L."/>
            <person name="Ma J."/>
        </authorList>
    </citation>
    <scope>NUCLEOTIDE SEQUENCE [LARGE SCALE GENOMIC DNA]</scope>
    <source>
        <strain evidence="8">KCTC 42087</strain>
    </source>
</reference>
<dbReference type="Gene3D" id="2.40.40.20">
    <property type="match status" value="1"/>
</dbReference>
<evidence type="ECO:0000259" key="6">
    <source>
        <dbReference type="PROSITE" id="PS51669"/>
    </source>
</evidence>
<accession>A0ABW0ZVX5</accession>